<feature type="region of interest" description="Disordered" evidence="1">
    <location>
        <begin position="1"/>
        <end position="93"/>
    </location>
</feature>
<evidence type="ECO:0000256" key="2">
    <source>
        <dbReference type="SAM" id="Phobius"/>
    </source>
</evidence>
<feature type="transmembrane region" description="Helical" evidence="2">
    <location>
        <begin position="231"/>
        <end position="252"/>
    </location>
</feature>
<sequence>MDDTPLKRTDSEVAIARKEAVKETAEMASKKEKDEYNAHKKKAVRNPEIKKHTDVENNSENKKGESKTRHDGKDLPKKATSIKHGAKSKTKKCDDEIITRDPKEHQKRTVAERKKRMELDDRLMAQELACQQYFVDPVMTLEYPPMRNRRVRVSNGTRELLQNKQNYFTIVKLMTFTGVPFFVINCVAGIEQSAFWWLCHGFLNALINLSIVATITLALQRNMLKLQKFSFFMCCISIGTSLLAVVISSIGMSLDRIQIITGIECNDPYIVIKGFACRNYTDPVTHTLEYEAVRVGYNSKQSMNLALVVLGLAQIMLNIGAILTGRTFIFDLDDDNSDLEE</sequence>
<organism evidence="3 4">
    <name type="scientific">Owenia fusiformis</name>
    <name type="common">Polychaete worm</name>
    <dbReference type="NCBI Taxonomy" id="6347"/>
    <lineage>
        <taxon>Eukaryota</taxon>
        <taxon>Metazoa</taxon>
        <taxon>Spiralia</taxon>
        <taxon>Lophotrochozoa</taxon>
        <taxon>Annelida</taxon>
        <taxon>Polychaeta</taxon>
        <taxon>Sedentaria</taxon>
        <taxon>Canalipalpata</taxon>
        <taxon>Sabellida</taxon>
        <taxon>Oweniida</taxon>
        <taxon>Oweniidae</taxon>
        <taxon>Owenia</taxon>
    </lineage>
</organism>
<proteinExistence type="predicted"/>
<evidence type="ECO:0000313" key="3">
    <source>
        <dbReference type="EMBL" id="CAH1776855.1"/>
    </source>
</evidence>
<feature type="compositionally biased region" description="Basic and acidic residues" evidence="1">
    <location>
        <begin position="1"/>
        <end position="38"/>
    </location>
</feature>
<reference evidence="3" key="1">
    <citation type="submission" date="2022-03" db="EMBL/GenBank/DDBJ databases">
        <authorList>
            <person name="Martin C."/>
        </authorList>
    </citation>
    <scope>NUCLEOTIDE SEQUENCE</scope>
</reference>
<feature type="compositionally biased region" description="Basic residues" evidence="1">
    <location>
        <begin position="80"/>
        <end position="90"/>
    </location>
</feature>
<accession>A0A8J1TFT9</accession>
<feature type="compositionally biased region" description="Basic and acidic residues" evidence="1">
    <location>
        <begin position="45"/>
        <end position="77"/>
    </location>
</feature>
<evidence type="ECO:0000313" key="4">
    <source>
        <dbReference type="Proteomes" id="UP000749559"/>
    </source>
</evidence>
<name>A0A8J1TFT9_OWEFU</name>
<dbReference type="EMBL" id="CAIIXF020000002">
    <property type="protein sequence ID" value="CAH1776855.1"/>
    <property type="molecule type" value="Genomic_DNA"/>
</dbReference>
<protein>
    <submittedName>
        <fullName evidence="3">Uncharacterized protein</fullName>
    </submittedName>
</protein>
<keyword evidence="2" id="KW-0472">Membrane</keyword>
<dbReference type="AlphaFoldDB" id="A0A8J1TFT9"/>
<keyword evidence="2" id="KW-1133">Transmembrane helix</keyword>
<dbReference type="Proteomes" id="UP000749559">
    <property type="component" value="Unassembled WGS sequence"/>
</dbReference>
<feature type="transmembrane region" description="Helical" evidence="2">
    <location>
        <begin position="194"/>
        <end position="219"/>
    </location>
</feature>
<keyword evidence="2" id="KW-0812">Transmembrane</keyword>
<comment type="caution">
    <text evidence="3">The sequence shown here is derived from an EMBL/GenBank/DDBJ whole genome shotgun (WGS) entry which is preliminary data.</text>
</comment>
<feature type="transmembrane region" description="Helical" evidence="2">
    <location>
        <begin position="303"/>
        <end position="323"/>
    </location>
</feature>
<evidence type="ECO:0000256" key="1">
    <source>
        <dbReference type="SAM" id="MobiDB-lite"/>
    </source>
</evidence>
<keyword evidence="4" id="KW-1185">Reference proteome</keyword>
<gene>
    <name evidence="3" type="ORF">OFUS_LOCUS3986</name>
</gene>
<feature type="transmembrane region" description="Helical" evidence="2">
    <location>
        <begin position="167"/>
        <end position="188"/>
    </location>
</feature>